<dbReference type="KEGG" id="pfj:MYCFIDRAFT_173539"/>
<dbReference type="InterPro" id="IPR053008">
    <property type="entry name" value="Phomopsin_biosynth_assoc"/>
</dbReference>
<dbReference type="eggNOG" id="ENOG502S165">
    <property type="taxonomic scope" value="Eukaryota"/>
</dbReference>
<dbReference type="GeneID" id="19333008"/>
<dbReference type="RefSeq" id="XP_007925202.1">
    <property type="nucleotide sequence ID" value="XM_007927011.1"/>
</dbReference>
<sequence>MAKHTHQVLISRAMSSMLTPLAYSHVKFPRVAVLVEDTASLFYKALIFSERAMSGLLHQAFLLIWYSKNRVHCAANMSLAGSSTQTLSFPDYSDSNTPQDKCRQPLESAKKRVMWRKVLSGICTISLLSFLLATAALSIAIGLLFTNRLTALDAMSGPQKFDLGNCGSSWQEAEAKGERIKMDRVPHWQILITWRLGCVFDVMATDWVRAECKHKELSDVLFAQGNWTFYRDAEATQIIPHEELLKGRISPYYTKGAYHFSHCAYVWHKHVRSMGKESMLLDSKSRNWEHSLHCLYMLAKADTSYISNKTSSKTVLGQTKTGDSVSCVAALNIDNALIYDA</sequence>
<dbReference type="OrthoDB" id="3639104at2759"/>
<name>M3B5E1_PSEFD</name>
<dbReference type="Proteomes" id="UP000016932">
    <property type="component" value="Unassembled WGS sequence"/>
</dbReference>
<evidence type="ECO:0000313" key="3">
    <source>
        <dbReference type="Proteomes" id="UP000016932"/>
    </source>
</evidence>
<evidence type="ECO:0000313" key="2">
    <source>
        <dbReference type="EMBL" id="EME84578.1"/>
    </source>
</evidence>
<keyword evidence="3" id="KW-1185">Reference proteome</keyword>
<keyword evidence="1" id="KW-0812">Transmembrane</keyword>
<feature type="transmembrane region" description="Helical" evidence="1">
    <location>
        <begin position="118"/>
        <end position="145"/>
    </location>
</feature>
<accession>M3B5E1</accession>
<dbReference type="PANTHER" id="PTHR35896">
    <property type="entry name" value="IG-LIKE DOMAIN-CONTAINING PROTEIN"/>
    <property type="match status" value="1"/>
</dbReference>
<dbReference type="HOGENOM" id="CLU_814151_0_0_1"/>
<dbReference type="AlphaFoldDB" id="M3B5E1"/>
<organism evidence="2 3">
    <name type="scientific">Pseudocercospora fijiensis (strain CIRAD86)</name>
    <name type="common">Black leaf streak disease fungus</name>
    <name type="synonym">Mycosphaerella fijiensis</name>
    <dbReference type="NCBI Taxonomy" id="383855"/>
    <lineage>
        <taxon>Eukaryota</taxon>
        <taxon>Fungi</taxon>
        <taxon>Dikarya</taxon>
        <taxon>Ascomycota</taxon>
        <taxon>Pezizomycotina</taxon>
        <taxon>Dothideomycetes</taxon>
        <taxon>Dothideomycetidae</taxon>
        <taxon>Mycosphaerellales</taxon>
        <taxon>Mycosphaerellaceae</taxon>
        <taxon>Pseudocercospora</taxon>
    </lineage>
</organism>
<keyword evidence="1" id="KW-1133">Transmembrane helix</keyword>
<evidence type="ECO:0000256" key="1">
    <source>
        <dbReference type="SAM" id="Phobius"/>
    </source>
</evidence>
<dbReference type="PANTHER" id="PTHR35896:SF3">
    <property type="entry name" value="MAJOR FACILITATOR SUPERFAMILY TRANSPORTER"/>
    <property type="match status" value="1"/>
</dbReference>
<keyword evidence="1" id="KW-0472">Membrane</keyword>
<reference evidence="2 3" key="1">
    <citation type="journal article" date="2012" name="PLoS Pathog.">
        <title>Diverse lifestyles and strategies of plant pathogenesis encoded in the genomes of eighteen Dothideomycetes fungi.</title>
        <authorList>
            <person name="Ohm R.A."/>
            <person name="Feau N."/>
            <person name="Henrissat B."/>
            <person name="Schoch C.L."/>
            <person name="Horwitz B.A."/>
            <person name="Barry K.W."/>
            <person name="Condon B.J."/>
            <person name="Copeland A.C."/>
            <person name="Dhillon B."/>
            <person name="Glaser F."/>
            <person name="Hesse C.N."/>
            <person name="Kosti I."/>
            <person name="LaButti K."/>
            <person name="Lindquist E.A."/>
            <person name="Lucas S."/>
            <person name="Salamov A.A."/>
            <person name="Bradshaw R.E."/>
            <person name="Ciuffetti L."/>
            <person name="Hamelin R.C."/>
            <person name="Kema G.H.J."/>
            <person name="Lawrence C."/>
            <person name="Scott J.A."/>
            <person name="Spatafora J.W."/>
            <person name="Turgeon B.G."/>
            <person name="de Wit P.J.G.M."/>
            <person name="Zhong S."/>
            <person name="Goodwin S.B."/>
            <person name="Grigoriev I.V."/>
        </authorList>
    </citation>
    <scope>NUCLEOTIDE SEQUENCE [LARGE SCALE GENOMIC DNA]</scope>
    <source>
        <strain evidence="2 3">CIRAD86</strain>
    </source>
</reference>
<gene>
    <name evidence="2" type="ORF">MYCFIDRAFT_173539</name>
</gene>
<protein>
    <submittedName>
        <fullName evidence="2">Uncharacterized protein</fullName>
    </submittedName>
</protein>
<proteinExistence type="predicted"/>
<dbReference type="VEuPathDB" id="FungiDB:MYCFIDRAFT_173539"/>
<dbReference type="EMBL" id="KB446557">
    <property type="protein sequence ID" value="EME84578.1"/>
    <property type="molecule type" value="Genomic_DNA"/>
</dbReference>